<dbReference type="SUPFAM" id="SSF50494">
    <property type="entry name" value="Trypsin-like serine proteases"/>
    <property type="match status" value="1"/>
</dbReference>
<comment type="similarity">
    <text evidence="2">Belongs to the peptidase S1 family. CLIP subfamily.</text>
</comment>
<dbReference type="Gene3D" id="2.40.10.10">
    <property type="entry name" value="Trypsin-like serine proteases"/>
    <property type="match status" value="1"/>
</dbReference>
<feature type="domain" description="Peptidase S1" evidence="4">
    <location>
        <begin position="1"/>
        <end position="122"/>
    </location>
</feature>
<dbReference type="SMART" id="SM00020">
    <property type="entry name" value="Tryp_SPc"/>
    <property type="match status" value="1"/>
</dbReference>
<keyword evidence="6" id="KW-1185">Reference proteome</keyword>
<dbReference type="GO" id="GO:0006508">
    <property type="term" value="P:proteolysis"/>
    <property type="evidence" value="ECO:0007669"/>
    <property type="project" value="InterPro"/>
</dbReference>
<name>A0A672ZUU7_9TELE</name>
<dbReference type="InterPro" id="IPR001254">
    <property type="entry name" value="Trypsin_dom"/>
</dbReference>
<dbReference type="PROSITE" id="PS50240">
    <property type="entry name" value="TRYPSIN_DOM"/>
    <property type="match status" value="1"/>
</dbReference>
<dbReference type="FunFam" id="2.40.10.10:FF:000002">
    <property type="entry name" value="Transmembrane protease serine"/>
    <property type="match status" value="1"/>
</dbReference>
<keyword evidence="3" id="KW-0732">Signal</keyword>
<dbReference type="InterPro" id="IPR043504">
    <property type="entry name" value="Peptidase_S1_PA_chymotrypsin"/>
</dbReference>
<dbReference type="InterPro" id="IPR009003">
    <property type="entry name" value="Peptidase_S1_PA"/>
</dbReference>
<dbReference type="Ensembl" id="ENSSORT00005020578.1">
    <property type="protein sequence ID" value="ENSSORP00005020013.1"/>
    <property type="gene ID" value="ENSSORG00005009772.1"/>
</dbReference>
<dbReference type="PANTHER" id="PTHR24252">
    <property type="entry name" value="ACROSIN-RELATED"/>
    <property type="match status" value="1"/>
</dbReference>
<evidence type="ECO:0000259" key="4">
    <source>
        <dbReference type="PROSITE" id="PS50240"/>
    </source>
</evidence>
<reference evidence="5" key="2">
    <citation type="submission" date="2025-08" db="UniProtKB">
        <authorList>
            <consortium name="Ensembl"/>
        </authorList>
    </citation>
    <scope>IDENTIFICATION</scope>
</reference>
<dbReference type="InterPro" id="IPR033116">
    <property type="entry name" value="TRYPSIN_SER"/>
</dbReference>
<evidence type="ECO:0000313" key="5">
    <source>
        <dbReference type="Ensembl" id="ENSSORP00005020013.1"/>
    </source>
</evidence>
<dbReference type="InParanoid" id="A0A672ZUU7"/>
<dbReference type="PROSITE" id="PS00135">
    <property type="entry name" value="TRYPSIN_SER"/>
    <property type="match status" value="1"/>
</dbReference>
<reference evidence="5" key="1">
    <citation type="submission" date="2019-06" db="EMBL/GenBank/DDBJ databases">
        <authorList>
            <consortium name="Wellcome Sanger Institute Data Sharing"/>
        </authorList>
    </citation>
    <scope>NUCLEOTIDE SEQUENCE [LARGE SCALE GENOMIC DNA]</scope>
</reference>
<evidence type="ECO:0000256" key="3">
    <source>
        <dbReference type="SAM" id="SignalP"/>
    </source>
</evidence>
<proteinExistence type="inferred from homology"/>
<dbReference type="PANTHER" id="PTHR24252:SF12">
    <property type="entry name" value="TRANSMEMBRANE SERINE PROTEASE 7"/>
    <property type="match status" value="1"/>
</dbReference>
<evidence type="ECO:0000256" key="1">
    <source>
        <dbReference type="ARBA" id="ARBA00023157"/>
    </source>
</evidence>
<protein>
    <recommendedName>
        <fullName evidence="4">Peptidase S1 domain-containing protein</fullName>
    </recommendedName>
</protein>
<reference evidence="5" key="3">
    <citation type="submission" date="2025-09" db="UniProtKB">
        <authorList>
            <consortium name="Ensembl"/>
        </authorList>
    </citation>
    <scope>IDENTIFICATION</scope>
</reference>
<dbReference type="Proteomes" id="UP000472271">
    <property type="component" value="Chromosome 20"/>
</dbReference>
<dbReference type="GO" id="GO:0004252">
    <property type="term" value="F:serine-type endopeptidase activity"/>
    <property type="evidence" value="ECO:0007669"/>
    <property type="project" value="InterPro"/>
</dbReference>
<evidence type="ECO:0000313" key="6">
    <source>
        <dbReference type="Proteomes" id="UP000472271"/>
    </source>
</evidence>
<dbReference type="Pfam" id="PF00089">
    <property type="entry name" value="Trypsin"/>
    <property type="match status" value="1"/>
</dbReference>
<dbReference type="AlphaFoldDB" id="A0A672ZUU7"/>
<feature type="chain" id="PRO_5025532498" description="Peptidase S1 domain-containing protein" evidence="3">
    <location>
        <begin position="24"/>
        <end position="122"/>
    </location>
</feature>
<accession>A0A672ZUU7</accession>
<dbReference type="CDD" id="cd00190">
    <property type="entry name" value="Tryp_SPc"/>
    <property type="match status" value="1"/>
</dbReference>
<feature type="signal peptide" evidence="3">
    <location>
        <begin position="1"/>
        <end position="23"/>
    </location>
</feature>
<evidence type="ECO:0000256" key="2">
    <source>
        <dbReference type="ARBA" id="ARBA00024195"/>
    </source>
</evidence>
<sequence>MTFMHKNAVKICLLFSHLCFAFADKVLPSMLLKAEVSILSQADCKKRYSPVSPRMLCAGVPSGEQDACRGDSGGPLSCQAPGGGRWFLIGIVSWGVGCGRPDFPGVYTRVSKFTSWIHSHIN</sequence>
<organism evidence="5 6">
    <name type="scientific">Sphaeramia orbicularis</name>
    <name type="common">orbiculate cardinalfish</name>
    <dbReference type="NCBI Taxonomy" id="375764"/>
    <lineage>
        <taxon>Eukaryota</taxon>
        <taxon>Metazoa</taxon>
        <taxon>Chordata</taxon>
        <taxon>Craniata</taxon>
        <taxon>Vertebrata</taxon>
        <taxon>Euteleostomi</taxon>
        <taxon>Actinopterygii</taxon>
        <taxon>Neopterygii</taxon>
        <taxon>Teleostei</taxon>
        <taxon>Neoteleostei</taxon>
        <taxon>Acanthomorphata</taxon>
        <taxon>Gobiaria</taxon>
        <taxon>Kurtiformes</taxon>
        <taxon>Apogonoidei</taxon>
        <taxon>Apogonidae</taxon>
        <taxon>Apogoninae</taxon>
        <taxon>Sphaeramia</taxon>
    </lineage>
</organism>
<keyword evidence="1" id="KW-1015">Disulfide bond</keyword>